<keyword evidence="5" id="KW-0547">Nucleotide-binding</keyword>
<keyword evidence="13" id="KW-1185">Reference proteome</keyword>
<evidence type="ECO:0000256" key="9">
    <source>
        <dbReference type="SAM" id="Phobius"/>
    </source>
</evidence>
<gene>
    <name evidence="12" type="ORF">V1633_24835</name>
</gene>
<keyword evidence="9" id="KW-1133">Transmembrane helix</keyword>
<dbReference type="SUPFAM" id="SSF55874">
    <property type="entry name" value="ATPase domain of HSP90 chaperone/DNA topoisomerase II/histidine kinase"/>
    <property type="match status" value="1"/>
</dbReference>
<evidence type="ECO:0000313" key="12">
    <source>
        <dbReference type="EMBL" id="MEE6261715.1"/>
    </source>
</evidence>
<dbReference type="InterPro" id="IPR025828">
    <property type="entry name" value="Put_sensor_dom"/>
</dbReference>
<evidence type="ECO:0000313" key="13">
    <source>
        <dbReference type="Proteomes" id="UP001332243"/>
    </source>
</evidence>
<keyword evidence="9" id="KW-0812">Transmembrane</keyword>
<protein>
    <recommendedName>
        <fullName evidence="2">histidine kinase</fullName>
        <ecNumber evidence="2">2.7.13.3</ecNumber>
    </recommendedName>
</protein>
<dbReference type="PANTHER" id="PTHR24421">
    <property type="entry name" value="NITRATE/NITRITE SENSOR PROTEIN NARX-RELATED"/>
    <property type="match status" value="1"/>
</dbReference>
<evidence type="ECO:0000256" key="2">
    <source>
        <dbReference type="ARBA" id="ARBA00012438"/>
    </source>
</evidence>
<evidence type="ECO:0000259" key="11">
    <source>
        <dbReference type="Pfam" id="PF13796"/>
    </source>
</evidence>
<dbReference type="InterPro" id="IPR011712">
    <property type="entry name" value="Sig_transdc_His_kin_sub3_dim/P"/>
</dbReference>
<evidence type="ECO:0000256" key="6">
    <source>
        <dbReference type="ARBA" id="ARBA00022777"/>
    </source>
</evidence>
<evidence type="ECO:0000259" key="10">
    <source>
        <dbReference type="Pfam" id="PF07730"/>
    </source>
</evidence>
<dbReference type="Pfam" id="PF07730">
    <property type="entry name" value="HisKA_3"/>
    <property type="match status" value="1"/>
</dbReference>
<comment type="caution">
    <text evidence="12">The sequence shown here is derived from an EMBL/GenBank/DDBJ whole genome shotgun (WGS) entry which is preliminary data.</text>
</comment>
<evidence type="ECO:0000256" key="5">
    <source>
        <dbReference type="ARBA" id="ARBA00022741"/>
    </source>
</evidence>
<feature type="transmembrane region" description="Helical" evidence="9">
    <location>
        <begin position="37"/>
        <end position="60"/>
    </location>
</feature>
<dbReference type="InterPro" id="IPR050482">
    <property type="entry name" value="Sensor_HK_TwoCompSys"/>
</dbReference>
<dbReference type="Gene3D" id="1.20.5.1930">
    <property type="match status" value="1"/>
</dbReference>
<reference evidence="12 13" key="1">
    <citation type="submission" date="2024-01" db="EMBL/GenBank/DDBJ databases">
        <title>Genome insights into Plantactinospora sonchi sp. nov.</title>
        <authorList>
            <person name="Wang L."/>
        </authorList>
    </citation>
    <scope>NUCLEOTIDE SEQUENCE [LARGE SCALE GENOMIC DNA]</scope>
    <source>
        <strain evidence="12 13">NEAU-QY2</strain>
    </source>
</reference>
<dbReference type="PANTHER" id="PTHR24421:SF10">
    <property type="entry name" value="NITRATE_NITRITE SENSOR PROTEIN NARQ"/>
    <property type="match status" value="1"/>
</dbReference>
<organism evidence="12 13">
    <name type="scientific">Plantactinospora sonchi</name>
    <dbReference type="NCBI Taxonomy" id="1544735"/>
    <lineage>
        <taxon>Bacteria</taxon>
        <taxon>Bacillati</taxon>
        <taxon>Actinomycetota</taxon>
        <taxon>Actinomycetes</taxon>
        <taxon>Micromonosporales</taxon>
        <taxon>Micromonosporaceae</taxon>
        <taxon>Plantactinospora</taxon>
    </lineage>
</organism>
<keyword evidence="9" id="KW-0472">Membrane</keyword>
<keyword evidence="3" id="KW-0597">Phosphoprotein</keyword>
<evidence type="ECO:0000256" key="4">
    <source>
        <dbReference type="ARBA" id="ARBA00022679"/>
    </source>
</evidence>
<dbReference type="EMBL" id="JAZGQK010000021">
    <property type="protein sequence ID" value="MEE6261715.1"/>
    <property type="molecule type" value="Genomic_DNA"/>
</dbReference>
<evidence type="ECO:0000256" key="1">
    <source>
        <dbReference type="ARBA" id="ARBA00000085"/>
    </source>
</evidence>
<keyword evidence="4" id="KW-0808">Transferase</keyword>
<feature type="domain" description="Signal transduction histidine kinase subgroup 3 dimerisation and phosphoacceptor" evidence="10">
    <location>
        <begin position="250"/>
        <end position="315"/>
    </location>
</feature>
<dbReference type="CDD" id="cd16917">
    <property type="entry name" value="HATPase_UhpB-NarQ-NarX-like"/>
    <property type="match status" value="1"/>
</dbReference>
<dbReference type="Pfam" id="PF13796">
    <property type="entry name" value="Sensor"/>
    <property type="match status" value="1"/>
</dbReference>
<dbReference type="Proteomes" id="UP001332243">
    <property type="component" value="Unassembled WGS sequence"/>
</dbReference>
<keyword evidence="8" id="KW-0902">Two-component regulatory system</keyword>
<name>A0ABU7RYZ0_9ACTN</name>
<dbReference type="Gene3D" id="3.30.565.10">
    <property type="entry name" value="Histidine kinase-like ATPase, C-terminal domain"/>
    <property type="match status" value="1"/>
</dbReference>
<accession>A0ABU7RYZ0</accession>
<evidence type="ECO:0000256" key="3">
    <source>
        <dbReference type="ARBA" id="ARBA00022553"/>
    </source>
</evidence>
<feature type="domain" description="Putative sensor" evidence="11">
    <location>
        <begin position="66"/>
        <end position="221"/>
    </location>
</feature>
<keyword evidence="6" id="KW-0418">Kinase</keyword>
<dbReference type="InterPro" id="IPR036890">
    <property type="entry name" value="HATPase_C_sf"/>
</dbReference>
<keyword evidence="7" id="KW-0067">ATP-binding</keyword>
<feature type="transmembrane region" description="Helical" evidence="9">
    <location>
        <begin position="136"/>
        <end position="169"/>
    </location>
</feature>
<sequence>MPGPPPRTALAALAQRRFLLSGWPWRSAGYVLTTGPVVLAAGLPLVLLALPWVVFLAALADGDQPLGALAALLVLGAVLVLAFGPAVALPLAALERWRLRLVDTRPLRSGHRRPAAPGLWPWLRTRYTDAATWRDLGYAVLLLTVVPVLHLVALTGVALIGIMVASPLLVADGPVSLGLDQASTVGEAVPYAVTGLVLLPAVPYLLAASAGVHGVLARLLLGDSAGDLLRAELVEVARSRARLVDAFEAERRRIERDLHDGAQQRLVNLTIQLGLARLDMPAGTPAASALAQAHEQAKQLMAELRELIHGIRPQLLTDRGLPAALDELADRAPVPVTVRADLPDRPPVQLEDIVYFVVAEALANVAKHSAATRAAVDVHERAGVLAVEVTDDGRGGADPSHGTGLTGLADRVAVADGRLLLSSPDGGPTVLRVELPCPCG</sequence>
<evidence type="ECO:0000256" key="7">
    <source>
        <dbReference type="ARBA" id="ARBA00022840"/>
    </source>
</evidence>
<dbReference type="EC" id="2.7.13.3" evidence="2"/>
<comment type="catalytic activity">
    <reaction evidence="1">
        <text>ATP + protein L-histidine = ADP + protein N-phospho-L-histidine.</text>
        <dbReference type="EC" id="2.7.13.3"/>
    </reaction>
</comment>
<evidence type="ECO:0000256" key="8">
    <source>
        <dbReference type="ARBA" id="ARBA00023012"/>
    </source>
</evidence>
<feature type="transmembrane region" description="Helical" evidence="9">
    <location>
        <begin position="66"/>
        <end position="91"/>
    </location>
</feature>
<proteinExistence type="predicted"/>